<evidence type="ECO:0000313" key="3">
    <source>
        <dbReference type="Proteomes" id="UP000051952"/>
    </source>
</evidence>
<feature type="region of interest" description="Disordered" evidence="1">
    <location>
        <begin position="120"/>
        <end position="141"/>
    </location>
</feature>
<feature type="compositionally biased region" description="Low complexity" evidence="1">
    <location>
        <begin position="182"/>
        <end position="192"/>
    </location>
</feature>
<feature type="region of interest" description="Disordered" evidence="1">
    <location>
        <begin position="158"/>
        <end position="192"/>
    </location>
</feature>
<feature type="region of interest" description="Disordered" evidence="1">
    <location>
        <begin position="228"/>
        <end position="265"/>
    </location>
</feature>
<dbReference type="AlphaFoldDB" id="A0A0S4KI72"/>
<sequence>MSEYVYRATAAADRSSNSGSVTRREINRDRIESLSAIDASMSLLQVASHRQPNTASSGPIDSRGGQQLEQASSVFGASGPQFLRRPEAEQSQAHGAHRMTRREHIVQELQRIVILLVGNRSSSSSSPERQNTSASPRRQNTLTGSVVISQNNSFASAAVPSGSLSAVTASAPGDGTTGRQDSIISTTTSTSTPAAVISHQKLPFSMERLLIETASALQKELLMLHPGRPRDLYDNKGGGVHHNQRGGPRRPPRSSRSSAGATTEALLDRSRSLRGHAECYYDNVSGGLSSSYASALRHPELLTNNSSQLGGGAVGRTVSFASNDSSLGSGSGSALTSFEDTVAGASGGGAPGTSRKQNRSFAEFPKVQQQELIAPYRQDVRQVIENMFAPLKSKTGGGGSGGRSDKSTGLSERSGLVQQPSMTTLKKKAEGQTSQQASRSAVASCSNRR</sequence>
<dbReference type="VEuPathDB" id="TriTrypDB:BSAL_41045"/>
<feature type="region of interest" description="Disordered" evidence="1">
    <location>
        <begin position="1"/>
        <end position="26"/>
    </location>
</feature>
<dbReference type="EMBL" id="CYKH01002123">
    <property type="protein sequence ID" value="CUI15387.1"/>
    <property type="molecule type" value="Genomic_DNA"/>
</dbReference>
<protein>
    <submittedName>
        <fullName evidence="2">Uncharacterized protein</fullName>
    </submittedName>
</protein>
<evidence type="ECO:0000256" key="1">
    <source>
        <dbReference type="SAM" id="MobiDB-lite"/>
    </source>
</evidence>
<proteinExistence type="predicted"/>
<gene>
    <name evidence="2" type="ORF">BSAL_41045</name>
</gene>
<evidence type="ECO:0000313" key="2">
    <source>
        <dbReference type="EMBL" id="CUI15387.1"/>
    </source>
</evidence>
<feature type="compositionally biased region" description="Basic residues" evidence="1">
    <location>
        <begin position="242"/>
        <end position="253"/>
    </location>
</feature>
<feature type="region of interest" description="Disordered" evidence="1">
    <location>
        <begin position="389"/>
        <end position="449"/>
    </location>
</feature>
<feature type="compositionally biased region" description="Polar residues" evidence="1">
    <location>
        <begin position="127"/>
        <end position="141"/>
    </location>
</feature>
<accession>A0A0S4KI72</accession>
<dbReference type="Proteomes" id="UP000051952">
    <property type="component" value="Unassembled WGS sequence"/>
</dbReference>
<keyword evidence="3" id="KW-1185">Reference proteome</keyword>
<feature type="compositionally biased region" description="Polar residues" evidence="1">
    <location>
        <begin position="431"/>
        <end position="449"/>
    </location>
</feature>
<organism evidence="2 3">
    <name type="scientific">Bodo saltans</name>
    <name type="common">Flagellated protozoan</name>
    <dbReference type="NCBI Taxonomy" id="75058"/>
    <lineage>
        <taxon>Eukaryota</taxon>
        <taxon>Discoba</taxon>
        <taxon>Euglenozoa</taxon>
        <taxon>Kinetoplastea</taxon>
        <taxon>Metakinetoplastina</taxon>
        <taxon>Eubodonida</taxon>
        <taxon>Bodonidae</taxon>
        <taxon>Bodo</taxon>
    </lineage>
</organism>
<reference evidence="3" key="1">
    <citation type="submission" date="2015-09" db="EMBL/GenBank/DDBJ databases">
        <authorList>
            <consortium name="Pathogen Informatics"/>
        </authorList>
    </citation>
    <scope>NUCLEOTIDE SEQUENCE [LARGE SCALE GENOMIC DNA]</scope>
    <source>
        <strain evidence="3">Lake Konstanz</strain>
    </source>
</reference>
<name>A0A0S4KI72_BODSA</name>